<dbReference type="CDD" id="cd01012">
    <property type="entry name" value="YcaC_related"/>
    <property type="match status" value="1"/>
</dbReference>
<organism evidence="2 3">
    <name type="scientific">Pediococcus cellicola</name>
    <dbReference type="NCBI Taxonomy" id="319652"/>
    <lineage>
        <taxon>Bacteria</taxon>
        <taxon>Bacillati</taxon>
        <taxon>Bacillota</taxon>
        <taxon>Bacilli</taxon>
        <taxon>Lactobacillales</taxon>
        <taxon>Lactobacillaceae</taxon>
        <taxon>Pediococcus</taxon>
    </lineage>
</organism>
<dbReference type="Proteomes" id="UP000051568">
    <property type="component" value="Unassembled WGS sequence"/>
</dbReference>
<dbReference type="AlphaFoldDB" id="A0A0R2IR20"/>
<comment type="caution">
    <text evidence="2">The sequence shown here is derived from an EMBL/GenBank/DDBJ whole genome shotgun (WGS) entry which is preliminary data.</text>
</comment>
<dbReference type="InterPro" id="IPR000868">
    <property type="entry name" value="Isochorismatase-like_dom"/>
</dbReference>
<proteinExistence type="predicted"/>
<keyword evidence="2" id="KW-0378">Hydrolase</keyword>
<dbReference type="PANTHER" id="PTHR43559:SF1">
    <property type="entry name" value="HYDROLASE"/>
    <property type="match status" value="1"/>
</dbReference>
<reference evidence="2 3" key="1">
    <citation type="journal article" date="2015" name="Genome Announc.">
        <title>Expanding the biotechnology potential of lactobacilli through comparative genomics of 213 strains and associated genera.</title>
        <authorList>
            <person name="Sun Z."/>
            <person name="Harris H.M."/>
            <person name="McCann A."/>
            <person name="Guo C."/>
            <person name="Argimon S."/>
            <person name="Zhang W."/>
            <person name="Yang X."/>
            <person name="Jeffery I.B."/>
            <person name="Cooney J.C."/>
            <person name="Kagawa T.F."/>
            <person name="Liu W."/>
            <person name="Song Y."/>
            <person name="Salvetti E."/>
            <person name="Wrobel A."/>
            <person name="Rasinkangas P."/>
            <person name="Parkhill J."/>
            <person name="Rea M.C."/>
            <person name="O'Sullivan O."/>
            <person name="Ritari J."/>
            <person name="Douillard F.P."/>
            <person name="Paul Ross R."/>
            <person name="Yang R."/>
            <person name="Briner A.E."/>
            <person name="Felis G.E."/>
            <person name="de Vos W.M."/>
            <person name="Barrangou R."/>
            <person name="Klaenhammer T.R."/>
            <person name="Caufield P.W."/>
            <person name="Cui Y."/>
            <person name="Zhang H."/>
            <person name="O'Toole P.W."/>
        </authorList>
    </citation>
    <scope>NUCLEOTIDE SEQUENCE [LARGE SCALE GENOMIC DNA]</scope>
    <source>
        <strain evidence="2 3">DSM 17757</strain>
    </source>
</reference>
<protein>
    <submittedName>
        <fullName evidence="2">Isochorismatase hydrolase</fullName>
    </submittedName>
</protein>
<feature type="domain" description="Isochorismatase-like" evidence="1">
    <location>
        <begin position="20"/>
        <end position="174"/>
    </location>
</feature>
<evidence type="ECO:0000259" key="1">
    <source>
        <dbReference type="Pfam" id="PF00857"/>
    </source>
</evidence>
<dbReference type="OrthoDB" id="9789777at2"/>
<keyword evidence="3" id="KW-1185">Reference proteome</keyword>
<dbReference type="SUPFAM" id="SSF52499">
    <property type="entry name" value="Isochorismatase-like hydrolases"/>
    <property type="match status" value="1"/>
</dbReference>
<dbReference type="Pfam" id="PF00857">
    <property type="entry name" value="Isochorismatase"/>
    <property type="match status" value="1"/>
</dbReference>
<dbReference type="InterPro" id="IPR053152">
    <property type="entry name" value="Hydrolase_YcaC-like"/>
</dbReference>
<name>A0A0R2IR20_9LACO</name>
<dbReference type="PANTHER" id="PTHR43559">
    <property type="entry name" value="HYDROLASE YCAC-RELATED"/>
    <property type="match status" value="1"/>
</dbReference>
<accession>A0A0R2IR20</accession>
<dbReference type="EMBL" id="JQBR01000001">
    <property type="protein sequence ID" value="KRN67499.1"/>
    <property type="molecule type" value="Genomic_DNA"/>
</dbReference>
<dbReference type="RefSeq" id="WP_057747780.1">
    <property type="nucleotide sequence ID" value="NZ_BJVH01000001.1"/>
</dbReference>
<evidence type="ECO:0000313" key="3">
    <source>
        <dbReference type="Proteomes" id="UP000051568"/>
    </source>
</evidence>
<dbReference type="STRING" id="319652.IV80_GL000038"/>
<dbReference type="GO" id="GO:0016787">
    <property type="term" value="F:hydrolase activity"/>
    <property type="evidence" value="ECO:0007669"/>
    <property type="project" value="UniProtKB-KW"/>
</dbReference>
<sequence length="206" mass="22651">MTSEARRNPVEDKLLTPENSAFLLIDYQPTQINSINSMNRAKLVDNIVSTVGLIKAFKIPVILSTVNVQTGRNQDTIPALKQLLADVPSYDRTTINAWEDKEFRAAVKETGRHNLIIAALWTEACLTFPTLDALREGYDVFPVVDAVGGTSKVAHEAGLRRVEQAGAQPTSIAQLACELQRDWQRTDTVAGFVKGLTDAGIFLRLS</sequence>
<evidence type="ECO:0000313" key="2">
    <source>
        <dbReference type="EMBL" id="KRN67499.1"/>
    </source>
</evidence>
<dbReference type="Gene3D" id="3.40.50.850">
    <property type="entry name" value="Isochorismatase-like"/>
    <property type="match status" value="1"/>
</dbReference>
<dbReference type="InterPro" id="IPR036380">
    <property type="entry name" value="Isochorismatase-like_sf"/>
</dbReference>
<gene>
    <name evidence="2" type="ORF">IV80_GL000038</name>
</gene>
<dbReference type="PATRIC" id="fig|319652.3.peg.38"/>